<dbReference type="PANTHER" id="PTHR45138">
    <property type="entry name" value="REGULATORY COMPONENTS OF SENSORY TRANSDUCTION SYSTEM"/>
    <property type="match status" value="1"/>
</dbReference>
<dbReference type="InterPro" id="IPR029787">
    <property type="entry name" value="Nucleotide_cyclase"/>
</dbReference>
<dbReference type="GO" id="GO:0052621">
    <property type="term" value="F:diguanylate cyclase activity"/>
    <property type="evidence" value="ECO:0007669"/>
    <property type="project" value="TreeGrafter"/>
</dbReference>
<organism evidence="2 3">
    <name type="scientific">Brunnivagina elsteri CCALA 953</name>
    <dbReference type="NCBI Taxonomy" id="987040"/>
    <lineage>
        <taxon>Bacteria</taxon>
        <taxon>Bacillati</taxon>
        <taxon>Cyanobacteriota</taxon>
        <taxon>Cyanophyceae</taxon>
        <taxon>Nostocales</taxon>
        <taxon>Calotrichaceae</taxon>
        <taxon>Brunnivagina</taxon>
    </lineage>
</organism>
<dbReference type="Proteomes" id="UP000218238">
    <property type="component" value="Unassembled WGS sequence"/>
</dbReference>
<dbReference type="EMBL" id="NTFS01000232">
    <property type="protein sequence ID" value="PAX52501.1"/>
    <property type="molecule type" value="Genomic_DNA"/>
</dbReference>
<evidence type="ECO:0000313" key="3">
    <source>
        <dbReference type="Proteomes" id="UP000218238"/>
    </source>
</evidence>
<dbReference type="Gene3D" id="3.40.50.300">
    <property type="entry name" value="P-loop containing nucleotide triphosphate hydrolases"/>
    <property type="match status" value="1"/>
</dbReference>
<comment type="caution">
    <text evidence="2">The sequence shown here is derived from an EMBL/GenBank/DDBJ whole genome shotgun (WGS) entry which is preliminary data.</text>
</comment>
<dbReference type="InterPro" id="IPR027417">
    <property type="entry name" value="P-loop_NTPase"/>
</dbReference>
<dbReference type="RefSeq" id="WP_095723190.1">
    <property type="nucleotide sequence ID" value="NZ_NTFS01000232.1"/>
</dbReference>
<name>A0A2A2TFN6_9CYAN</name>
<dbReference type="GO" id="GO:1902201">
    <property type="term" value="P:negative regulation of bacterial-type flagellum-dependent cell motility"/>
    <property type="evidence" value="ECO:0007669"/>
    <property type="project" value="TreeGrafter"/>
</dbReference>
<dbReference type="Gene3D" id="3.30.70.270">
    <property type="match status" value="1"/>
</dbReference>
<dbReference type="SUPFAM" id="SSF55073">
    <property type="entry name" value="Nucleotide cyclase"/>
    <property type="match status" value="1"/>
</dbReference>
<dbReference type="InterPro" id="IPR043128">
    <property type="entry name" value="Rev_trsase/Diguanyl_cyclase"/>
</dbReference>
<dbReference type="Pfam" id="PF14516">
    <property type="entry name" value="AAA_35"/>
    <property type="match status" value="1"/>
</dbReference>
<dbReference type="AlphaFoldDB" id="A0A2A2TFN6"/>
<dbReference type="Pfam" id="PF26355">
    <property type="entry name" value="HTH_VMAP-M9"/>
    <property type="match status" value="1"/>
</dbReference>
<proteinExistence type="predicted"/>
<dbReference type="SMART" id="SM00267">
    <property type="entry name" value="GGDEF"/>
    <property type="match status" value="1"/>
</dbReference>
<evidence type="ECO:0000259" key="1">
    <source>
        <dbReference type="PROSITE" id="PS50887"/>
    </source>
</evidence>
<dbReference type="Pfam" id="PF00990">
    <property type="entry name" value="GGDEF"/>
    <property type="match status" value="2"/>
</dbReference>
<dbReference type="InterPro" id="IPR058651">
    <property type="entry name" value="HTH_VMAP-M9"/>
</dbReference>
<dbReference type="InterPro" id="IPR000160">
    <property type="entry name" value="GGDEF_dom"/>
</dbReference>
<dbReference type="NCBIfam" id="TIGR00254">
    <property type="entry name" value="GGDEF"/>
    <property type="match status" value="1"/>
</dbReference>
<dbReference type="SUPFAM" id="SSF52540">
    <property type="entry name" value="P-loop containing nucleoside triphosphate hydrolases"/>
    <property type="match status" value="1"/>
</dbReference>
<feature type="domain" description="GGDEF" evidence="1">
    <location>
        <begin position="505"/>
        <end position="668"/>
    </location>
</feature>
<dbReference type="InterPro" id="IPR050469">
    <property type="entry name" value="Diguanylate_Cyclase"/>
</dbReference>
<sequence length="668" mass="76554">MTIEEVIFLLKASFPNTLTPLQELVLRSSWEGKTYTNIALEAHYGEERVRKVASSLWQLISDFWQEPIQKSNFRQVLELQQLNRRQHQLIKEFNHVSTKVSLEFPNGPVSIDSNFYICRPPIEQMACDEITEPGGAVCIKAPKKMGKSSLLLRILAHGKNLGYRTVSLDFQQADISIFTNIDKFLRWFCANVSRELDLEPKLNDYWNQDMGSKVSCLIYFQNYLLTSIEEPMILALNEIEVVLEYPEIARDFLTLLRSWYEQAKYMQVWQGLRLVMAYSSEILVPLRMMHSPFNIGLPIKLPPFSKEQVEDLAQRHGLDWCDRSEVNRLMGMVGGHPYLIRLALYYLVGKGELQGDLEQLLQQAPTESGIFDGYLRQYLLFLRGESELAAAFYEVIATDIPVKLELALAYRLQSLGLVNLEGDRVYPVCELFRLYFREQLNYGEYASRDRSLIKEAYRMEELERENQHLRVRSTLDELTQLANRRYFNTYLQVEWQRYPRENLEIPLSLILCDIDYFKIYNKTYGDMAGDDCLRKIAKTIQKCIDKLLGGSFYAAPGIFDTSISGNMRLESQSVLITRYSGEQFAIVAHADAGVAVNIAEMIRLDVKELGILCDYPGIGGLPASVLTVSLGVTSIVPDRETEPDSIIIAAEQALSLAKRRGRDRVVLG</sequence>
<keyword evidence="3" id="KW-1185">Reference proteome</keyword>
<dbReference type="OrthoDB" id="5522963at2"/>
<protein>
    <submittedName>
        <fullName evidence="2">Diguanylate cyclase</fullName>
    </submittedName>
</protein>
<dbReference type="PROSITE" id="PS50887">
    <property type="entry name" value="GGDEF"/>
    <property type="match status" value="1"/>
</dbReference>
<evidence type="ECO:0000313" key="2">
    <source>
        <dbReference type="EMBL" id="PAX52501.1"/>
    </source>
</evidence>
<dbReference type="PANTHER" id="PTHR45138:SF9">
    <property type="entry name" value="DIGUANYLATE CYCLASE DGCM-RELATED"/>
    <property type="match status" value="1"/>
</dbReference>
<dbReference type="GO" id="GO:0043709">
    <property type="term" value="P:cell adhesion involved in single-species biofilm formation"/>
    <property type="evidence" value="ECO:0007669"/>
    <property type="project" value="TreeGrafter"/>
</dbReference>
<accession>A0A2A2TFN6</accession>
<gene>
    <name evidence="2" type="ORF">CK510_18965</name>
</gene>
<dbReference type="GO" id="GO:0005886">
    <property type="term" value="C:plasma membrane"/>
    <property type="evidence" value="ECO:0007669"/>
    <property type="project" value="TreeGrafter"/>
</dbReference>
<dbReference type="CDD" id="cd01949">
    <property type="entry name" value="GGDEF"/>
    <property type="match status" value="1"/>
</dbReference>
<reference evidence="2 3" key="1">
    <citation type="submission" date="2017-08" db="EMBL/GenBank/DDBJ databases">
        <title>Draft genome sequence of filamentous cyanobacterium Calothrix elsteri CCALA 953.</title>
        <authorList>
            <person name="Gagunashvili A.N."/>
            <person name="Elster J."/>
            <person name="Andresson O.S."/>
        </authorList>
    </citation>
    <scope>NUCLEOTIDE SEQUENCE [LARGE SCALE GENOMIC DNA]</scope>
    <source>
        <strain evidence="2 3">CCALA 953</strain>
    </source>
</reference>